<sequence length="155" mass="17194">MYPASRLKLIIHTLFLAALSSLLCIIALGVYAHGARYARFANEPYATTEARSYSGRYSRQRQSWETDLVFNTATGQTLRLRGERISAGEKTLLEAGHPVRRHYLLAAPHIIKPLGRAASAQAETTLALILAACALFTLGWLVYSVKQRLHLQKAT</sequence>
<feature type="transmembrane region" description="Helical" evidence="1">
    <location>
        <begin position="124"/>
        <end position="143"/>
    </location>
</feature>
<keyword evidence="1" id="KW-0812">Transmembrane</keyword>
<dbReference type="Proteomes" id="UP000768471">
    <property type="component" value="Unassembled WGS sequence"/>
</dbReference>
<dbReference type="RefSeq" id="WP_197902488.1">
    <property type="nucleotide sequence ID" value="NZ_JACSGR010000002.1"/>
</dbReference>
<name>A0ABS0N8C6_9NEIS</name>
<evidence type="ECO:0008006" key="4">
    <source>
        <dbReference type="Google" id="ProtNLM"/>
    </source>
</evidence>
<reference evidence="2 3" key="1">
    <citation type="submission" date="2020-09" db="EMBL/GenBank/DDBJ databases">
        <title>Eikenella S3660 sp. nov., isolated from a throat swab.</title>
        <authorList>
            <person name="Buhl M."/>
        </authorList>
    </citation>
    <scope>NUCLEOTIDE SEQUENCE [LARGE SCALE GENOMIC DNA]</scope>
    <source>
        <strain evidence="2 3">S3360</strain>
    </source>
</reference>
<keyword evidence="1" id="KW-0472">Membrane</keyword>
<gene>
    <name evidence="2" type="ORF">H9Q10_02630</name>
</gene>
<dbReference type="EMBL" id="JACSGR010000002">
    <property type="protein sequence ID" value="MBH5328566.1"/>
    <property type="molecule type" value="Genomic_DNA"/>
</dbReference>
<comment type="caution">
    <text evidence="2">The sequence shown here is derived from an EMBL/GenBank/DDBJ whole genome shotgun (WGS) entry which is preliminary data.</text>
</comment>
<keyword evidence="1" id="KW-1133">Transmembrane helix</keyword>
<evidence type="ECO:0000256" key="1">
    <source>
        <dbReference type="SAM" id="Phobius"/>
    </source>
</evidence>
<evidence type="ECO:0000313" key="3">
    <source>
        <dbReference type="Proteomes" id="UP000768471"/>
    </source>
</evidence>
<keyword evidence="3" id="KW-1185">Reference proteome</keyword>
<evidence type="ECO:0000313" key="2">
    <source>
        <dbReference type="EMBL" id="MBH5328566.1"/>
    </source>
</evidence>
<accession>A0ABS0N8C6</accession>
<organism evidence="2 3">
    <name type="scientific">Eikenella glucosivorans</name>
    <dbReference type="NCBI Taxonomy" id="2766967"/>
    <lineage>
        <taxon>Bacteria</taxon>
        <taxon>Pseudomonadati</taxon>
        <taxon>Pseudomonadota</taxon>
        <taxon>Betaproteobacteria</taxon>
        <taxon>Neisseriales</taxon>
        <taxon>Neisseriaceae</taxon>
        <taxon>Eikenella</taxon>
    </lineage>
</organism>
<proteinExistence type="predicted"/>
<protein>
    <recommendedName>
        <fullName evidence="4">DUF3592 domain-containing protein</fullName>
    </recommendedName>
</protein>